<dbReference type="Proteomes" id="UP000750522">
    <property type="component" value="Unassembled WGS sequence"/>
</dbReference>
<dbReference type="EMBL" id="QQZK01000071">
    <property type="protein sequence ID" value="KAF5098570.1"/>
    <property type="molecule type" value="Genomic_DNA"/>
</dbReference>
<accession>A0A9P5G407</accession>
<reference evidence="7" key="2">
    <citation type="submission" date="2020-01" db="EMBL/GenBank/DDBJ databases">
        <authorList>
            <person name="Perkins V."/>
            <person name="Lessard M.-H."/>
            <person name="Dugat-Bony E."/>
            <person name="Frenette M."/>
            <person name="Labrie S."/>
        </authorList>
    </citation>
    <scope>NUCLEOTIDE SEQUENCE</scope>
    <source>
        <strain evidence="7">LMA-70</strain>
    </source>
</reference>
<protein>
    <recommendedName>
        <fullName evidence="6">Peptidase M20 dimerisation domain-containing protein</fullName>
    </recommendedName>
</protein>
<dbReference type="GO" id="GO:0046872">
    <property type="term" value="F:metal ion binding"/>
    <property type="evidence" value="ECO:0007669"/>
    <property type="project" value="UniProtKB-KW"/>
</dbReference>
<keyword evidence="4" id="KW-0378">Hydrolase</keyword>
<dbReference type="Gene3D" id="3.30.70.360">
    <property type="match status" value="1"/>
</dbReference>
<dbReference type="SUPFAM" id="SSF53187">
    <property type="entry name" value="Zn-dependent exopeptidases"/>
    <property type="match status" value="1"/>
</dbReference>
<dbReference type="AlphaFoldDB" id="A0A9P5G407"/>
<sequence>MAVGIYLKDYLEKRGYTVEWQVVPEKLGRERANLYAYKGSKRDTKVLLTSHIDTVPPFFSYRIEDDRIYGRGSVDDKNCVAAMIVALEELIDEKEVEVDDVALLFVVEEEIGGPGMQFANEHLGVDSWKAVIFGEPTEMKLGVGHKGIIIFKYAVEGKAAHSGYPELGINANEILIKALARLVGTKLPDSHLLGESTINIGELAGGVAVNVIPENASAFIAIRVADNTEEIVRIVNEIADSTPHLSVEDLHSVDPQLLDYKVEGFDNIVLKYSTDVPYLKKKSGEPFKRFLYGSGSIHVAHSDHEFVPIKELYDSVDGYKRLVTYSLKN</sequence>
<comment type="similarity">
    <text evidence="2">Belongs to the peptidase M20A family.</text>
</comment>
<dbReference type="GO" id="GO:0016787">
    <property type="term" value="F:hydrolase activity"/>
    <property type="evidence" value="ECO:0007669"/>
    <property type="project" value="UniProtKB-KW"/>
</dbReference>
<keyword evidence="3" id="KW-0479">Metal-binding</keyword>
<dbReference type="Pfam" id="PF07687">
    <property type="entry name" value="M20_dimer"/>
    <property type="match status" value="1"/>
</dbReference>
<name>A0A9P5G407_GEOCN</name>
<dbReference type="InterPro" id="IPR002933">
    <property type="entry name" value="Peptidase_M20"/>
</dbReference>
<evidence type="ECO:0000256" key="3">
    <source>
        <dbReference type="ARBA" id="ARBA00022723"/>
    </source>
</evidence>
<dbReference type="InterPro" id="IPR050072">
    <property type="entry name" value="Peptidase_M20A"/>
</dbReference>
<dbReference type="PANTHER" id="PTHR43808">
    <property type="entry name" value="ACETYLORNITHINE DEACETYLASE"/>
    <property type="match status" value="1"/>
</dbReference>
<evidence type="ECO:0000256" key="5">
    <source>
        <dbReference type="ARBA" id="ARBA00022833"/>
    </source>
</evidence>
<evidence type="ECO:0000256" key="4">
    <source>
        <dbReference type="ARBA" id="ARBA00022801"/>
    </source>
</evidence>
<keyword evidence="5" id="KW-0862">Zinc</keyword>
<dbReference type="InterPro" id="IPR001261">
    <property type="entry name" value="ArgE/DapE_CS"/>
</dbReference>
<evidence type="ECO:0000256" key="2">
    <source>
        <dbReference type="ARBA" id="ARBA00006247"/>
    </source>
</evidence>
<evidence type="ECO:0000313" key="7">
    <source>
        <dbReference type="EMBL" id="KAF5098570.1"/>
    </source>
</evidence>
<dbReference type="InterPro" id="IPR036264">
    <property type="entry name" value="Bact_exopeptidase_dim_dom"/>
</dbReference>
<dbReference type="PROSITE" id="PS00758">
    <property type="entry name" value="ARGE_DAPE_CPG2_1"/>
    <property type="match status" value="1"/>
</dbReference>
<proteinExistence type="inferred from homology"/>
<dbReference type="Gene3D" id="3.40.630.10">
    <property type="entry name" value="Zn peptidases"/>
    <property type="match status" value="1"/>
</dbReference>
<gene>
    <name evidence="7" type="ORF">DV451_003304</name>
</gene>
<dbReference type="PANTHER" id="PTHR43808:SF8">
    <property type="entry name" value="PEPTIDASE M20 DIMERISATION DOMAIN-CONTAINING PROTEIN"/>
    <property type="match status" value="1"/>
</dbReference>
<evidence type="ECO:0000259" key="6">
    <source>
        <dbReference type="Pfam" id="PF07687"/>
    </source>
</evidence>
<feature type="domain" description="Peptidase M20 dimerisation" evidence="6">
    <location>
        <begin position="143"/>
        <end position="239"/>
    </location>
</feature>
<evidence type="ECO:0000313" key="8">
    <source>
        <dbReference type="Proteomes" id="UP000750522"/>
    </source>
</evidence>
<comment type="caution">
    <text evidence="7">The sequence shown here is derived from an EMBL/GenBank/DDBJ whole genome shotgun (WGS) entry which is preliminary data.</text>
</comment>
<dbReference type="InterPro" id="IPR011650">
    <property type="entry name" value="Peptidase_M20_dimer"/>
</dbReference>
<dbReference type="Pfam" id="PF01546">
    <property type="entry name" value="Peptidase_M20"/>
    <property type="match status" value="1"/>
</dbReference>
<reference evidence="7" key="1">
    <citation type="journal article" date="2020" name="Front. Microbiol.">
        <title>Phenotypic and Genetic Characterization of the Cheese Ripening Yeast Geotrichum candidum.</title>
        <authorList>
            <person name="Perkins V."/>
            <person name="Vignola S."/>
            <person name="Lessard M.H."/>
            <person name="Plante P.L."/>
            <person name="Corbeil J."/>
            <person name="Dugat-Bony E."/>
            <person name="Frenette M."/>
            <person name="Labrie S."/>
        </authorList>
    </citation>
    <scope>NUCLEOTIDE SEQUENCE</scope>
    <source>
        <strain evidence="7">LMA-70</strain>
    </source>
</reference>
<evidence type="ECO:0000256" key="1">
    <source>
        <dbReference type="ARBA" id="ARBA00001947"/>
    </source>
</evidence>
<dbReference type="SUPFAM" id="SSF55031">
    <property type="entry name" value="Bacterial exopeptidase dimerisation domain"/>
    <property type="match status" value="1"/>
</dbReference>
<comment type="cofactor">
    <cofactor evidence="1">
        <name>Zn(2+)</name>
        <dbReference type="ChEBI" id="CHEBI:29105"/>
    </cofactor>
</comment>
<organism evidence="7 8">
    <name type="scientific">Geotrichum candidum</name>
    <name type="common">Oospora lactis</name>
    <name type="synonym">Dipodascus geotrichum</name>
    <dbReference type="NCBI Taxonomy" id="1173061"/>
    <lineage>
        <taxon>Eukaryota</taxon>
        <taxon>Fungi</taxon>
        <taxon>Dikarya</taxon>
        <taxon>Ascomycota</taxon>
        <taxon>Saccharomycotina</taxon>
        <taxon>Dipodascomycetes</taxon>
        <taxon>Dipodascales</taxon>
        <taxon>Dipodascaceae</taxon>
        <taxon>Geotrichum</taxon>
    </lineage>
</organism>